<dbReference type="EMBL" id="DVJS01000199">
    <property type="protein sequence ID" value="HIS97906.1"/>
    <property type="molecule type" value="Genomic_DNA"/>
</dbReference>
<evidence type="ECO:0000313" key="4">
    <source>
        <dbReference type="EMBL" id="HIS97906.1"/>
    </source>
</evidence>
<evidence type="ECO:0000256" key="1">
    <source>
        <dbReference type="ARBA" id="ARBA00001966"/>
    </source>
</evidence>
<organism evidence="4 5">
    <name type="scientific">Candidatus Scatomorpha pullistercoris</name>
    <dbReference type="NCBI Taxonomy" id="2840929"/>
    <lineage>
        <taxon>Bacteria</taxon>
        <taxon>Bacillati</taxon>
        <taxon>Bacillota</taxon>
        <taxon>Clostridia</taxon>
        <taxon>Eubacteriales</taxon>
        <taxon>Candidatus Scatomorpha</taxon>
    </lineage>
</organism>
<keyword evidence="3" id="KW-0411">Iron-sulfur</keyword>
<comment type="caution">
    <text evidence="4">The sequence shown here is derived from an EMBL/GenBank/DDBJ whole genome shotgun (WGS) entry which is preliminary data.</text>
</comment>
<evidence type="ECO:0000313" key="5">
    <source>
        <dbReference type="Proteomes" id="UP000886876"/>
    </source>
</evidence>
<evidence type="ECO:0000256" key="2">
    <source>
        <dbReference type="ARBA" id="ARBA00005806"/>
    </source>
</evidence>
<dbReference type="Gene3D" id="3.40.50.11900">
    <property type="match status" value="1"/>
</dbReference>
<evidence type="ECO:0000256" key="3">
    <source>
        <dbReference type="ARBA" id="ARBA00023014"/>
    </source>
</evidence>
<name>A0A9D1G688_9FIRM</name>
<dbReference type="Pfam" id="PF06050">
    <property type="entry name" value="HGD-D"/>
    <property type="match status" value="1"/>
</dbReference>
<dbReference type="AlphaFoldDB" id="A0A9D1G688"/>
<sequence length="384" mass="43327">MNEIITGLSELSARRAASLAAEKATGKPLVEYSSTFIPEELIRAAGANTYLLCSGGRQEAVDAAMDDMLRCMNPLALATAGSIKLGRDEVTPHADLLVTAVTDCHIGRMSELLEYRGVNTFKVGVPSDWRKPIAFEYYVRALRRMMEAVEGITGKAVDEELAREGFAQSNRINACFRRINKLRCRPDTPITFCDYMRLQHMSFMLGDAQLAADRLEEICSMLEDAPGAYCAGSPRLLLVGRAIAVGDYPLIELLDKCGAAVVAEMLDDCIRVTEKDVELEGDLLLNFARNRYLERTPVDSFQPSWHMRFRRMKELIEEYAIDGVVWYQLANDEIYDMEYTCVENWLRELGMPLMRLETSYSYTRETLGQAVAQIESFVERLCRD</sequence>
<dbReference type="Proteomes" id="UP000886876">
    <property type="component" value="Unassembled WGS sequence"/>
</dbReference>
<keyword evidence="3" id="KW-0408">Iron</keyword>
<dbReference type="Gene3D" id="3.40.50.11890">
    <property type="match status" value="1"/>
</dbReference>
<dbReference type="GO" id="GO:0016836">
    <property type="term" value="F:hydro-lyase activity"/>
    <property type="evidence" value="ECO:0007669"/>
    <property type="project" value="UniProtKB-ARBA"/>
</dbReference>
<dbReference type="PANTHER" id="PTHR30548:SF3">
    <property type="entry name" value="2-HYDROXYACYL-COA DEHYDRATASE"/>
    <property type="match status" value="1"/>
</dbReference>
<proteinExistence type="inferred from homology"/>
<comment type="cofactor">
    <cofactor evidence="1">
        <name>[4Fe-4S] cluster</name>
        <dbReference type="ChEBI" id="CHEBI:49883"/>
    </cofactor>
</comment>
<dbReference type="InterPro" id="IPR010327">
    <property type="entry name" value="FldB/FldC_alpha/beta"/>
</dbReference>
<gene>
    <name evidence="4" type="ORF">IAD42_08030</name>
</gene>
<dbReference type="PANTHER" id="PTHR30548">
    <property type="entry name" value="2-HYDROXYGLUTARYL-COA DEHYDRATASE, D-COMPONENT-RELATED"/>
    <property type="match status" value="1"/>
</dbReference>
<keyword evidence="3" id="KW-0479">Metal-binding</keyword>
<dbReference type="Gene3D" id="1.20.1270.370">
    <property type="match status" value="1"/>
</dbReference>
<reference evidence="4" key="1">
    <citation type="submission" date="2020-10" db="EMBL/GenBank/DDBJ databases">
        <authorList>
            <person name="Gilroy R."/>
        </authorList>
    </citation>
    <scope>NUCLEOTIDE SEQUENCE</scope>
    <source>
        <strain evidence="4">ChiHecec3B27-6122</strain>
    </source>
</reference>
<reference evidence="4" key="2">
    <citation type="journal article" date="2021" name="PeerJ">
        <title>Extensive microbial diversity within the chicken gut microbiome revealed by metagenomics and culture.</title>
        <authorList>
            <person name="Gilroy R."/>
            <person name="Ravi A."/>
            <person name="Getino M."/>
            <person name="Pursley I."/>
            <person name="Horton D.L."/>
            <person name="Alikhan N.F."/>
            <person name="Baker D."/>
            <person name="Gharbi K."/>
            <person name="Hall N."/>
            <person name="Watson M."/>
            <person name="Adriaenssens E.M."/>
            <person name="Foster-Nyarko E."/>
            <person name="Jarju S."/>
            <person name="Secka A."/>
            <person name="Antonio M."/>
            <person name="Oren A."/>
            <person name="Chaudhuri R.R."/>
            <person name="La Ragione R."/>
            <person name="Hildebrand F."/>
            <person name="Pallen M.J."/>
        </authorList>
    </citation>
    <scope>NUCLEOTIDE SEQUENCE</scope>
    <source>
        <strain evidence="4">ChiHecec3B27-6122</strain>
    </source>
</reference>
<comment type="similarity">
    <text evidence="2">Belongs to the FldB/FldC dehydratase alpha/beta subunit family.</text>
</comment>
<dbReference type="GO" id="GO:0051536">
    <property type="term" value="F:iron-sulfur cluster binding"/>
    <property type="evidence" value="ECO:0007669"/>
    <property type="project" value="UniProtKB-KW"/>
</dbReference>
<protein>
    <submittedName>
        <fullName evidence="4">2-hydroxyacyl-CoA dehydratase</fullName>
    </submittedName>
</protein>
<accession>A0A9D1G688</accession>